<gene>
    <name evidence="1" type="ORF">C8N29_1368</name>
</gene>
<protein>
    <submittedName>
        <fullName evidence="1">Uncharacterized protein</fullName>
    </submittedName>
</protein>
<reference evidence="1 2" key="1">
    <citation type="submission" date="2018-04" db="EMBL/GenBank/DDBJ databases">
        <title>Genomic Encyclopedia of Archaeal and Bacterial Type Strains, Phase II (KMG-II): from individual species to whole genera.</title>
        <authorList>
            <person name="Goeker M."/>
        </authorList>
    </citation>
    <scope>NUCLEOTIDE SEQUENCE [LARGE SCALE GENOMIC DNA]</scope>
    <source>
        <strain evidence="1 2">DSM 5822</strain>
    </source>
</reference>
<accession>A0A2T5IS87</accession>
<dbReference type="Proteomes" id="UP000244223">
    <property type="component" value="Unassembled WGS sequence"/>
</dbReference>
<keyword evidence="2" id="KW-1185">Reference proteome</keyword>
<sequence length="114" mass="13387">MELGEDFESYKATKNVIKRLVFWKEELEEQLSKFPMDATIYGQISEIELSIKRLRILANTELYNDKATVQQLENTPDDYRLMCENGYKNREKWTDAKVGTKKIIVKSGTYIINN</sequence>
<dbReference type="OrthoDB" id="9554250at2"/>
<organism evidence="1 2">
    <name type="scientific">Agitococcus lubricus</name>
    <dbReference type="NCBI Taxonomy" id="1077255"/>
    <lineage>
        <taxon>Bacteria</taxon>
        <taxon>Pseudomonadati</taxon>
        <taxon>Pseudomonadota</taxon>
        <taxon>Gammaproteobacteria</taxon>
        <taxon>Moraxellales</taxon>
        <taxon>Moraxellaceae</taxon>
        <taxon>Agitococcus</taxon>
    </lineage>
</organism>
<comment type="caution">
    <text evidence="1">The sequence shown here is derived from an EMBL/GenBank/DDBJ whole genome shotgun (WGS) entry which is preliminary data.</text>
</comment>
<evidence type="ECO:0000313" key="2">
    <source>
        <dbReference type="Proteomes" id="UP000244223"/>
    </source>
</evidence>
<dbReference type="RefSeq" id="WP_107867073.1">
    <property type="nucleotide sequence ID" value="NZ_QAON01000036.1"/>
</dbReference>
<dbReference type="EMBL" id="QAON01000036">
    <property type="protein sequence ID" value="PTQ86695.1"/>
    <property type="molecule type" value="Genomic_DNA"/>
</dbReference>
<name>A0A2T5IS87_9GAMM</name>
<evidence type="ECO:0000313" key="1">
    <source>
        <dbReference type="EMBL" id="PTQ86695.1"/>
    </source>
</evidence>
<proteinExistence type="predicted"/>
<dbReference type="AlphaFoldDB" id="A0A2T5IS87"/>